<evidence type="ECO:0000313" key="1">
    <source>
        <dbReference type="EMBL" id="SJN18613.1"/>
    </source>
</evidence>
<gene>
    <name evidence="1" type="ORF">FM114_01500</name>
</gene>
<dbReference type="Proteomes" id="UP000188342">
    <property type="component" value="Unassembled WGS sequence"/>
</dbReference>
<dbReference type="EMBL" id="FUKQ01000007">
    <property type="protein sequence ID" value="SJN18613.1"/>
    <property type="molecule type" value="Genomic_DNA"/>
</dbReference>
<name>A0A1R4IGW5_9ACTN</name>
<organism evidence="1 2">
    <name type="scientific">Luteococcus japonicus LSP_Lj1</name>
    <dbReference type="NCBI Taxonomy" id="1255658"/>
    <lineage>
        <taxon>Bacteria</taxon>
        <taxon>Bacillati</taxon>
        <taxon>Actinomycetota</taxon>
        <taxon>Actinomycetes</taxon>
        <taxon>Propionibacteriales</taxon>
        <taxon>Propionibacteriaceae</taxon>
        <taxon>Luteococcus</taxon>
    </lineage>
</organism>
<dbReference type="AlphaFoldDB" id="A0A1R4IGW5"/>
<keyword evidence="2" id="KW-1185">Reference proteome</keyword>
<sequence length="74" mass="8122">MREALRGKEQVRAYAVKEFVQRRVSALQGSRGSVAITGTQVDSALGRLKRQGEVESLGYGLYRATDSLRGPSRP</sequence>
<proteinExistence type="predicted"/>
<evidence type="ECO:0000313" key="2">
    <source>
        <dbReference type="Proteomes" id="UP000188342"/>
    </source>
</evidence>
<reference evidence="1 2" key="1">
    <citation type="submission" date="2017-02" db="EMBL/GenBank/DDBJ databases">
        <authorList>
            <person name="Peterson S.W."/>
        </authorList>
    </citation>
    <scope>NUCLEOTIDE SEQUENCE [LARGE SCALE GENOMIC DNA]</scope>
    <source>
        <strain evidence="1 2">LSP_Lj1</strain>
    </source>
</reference>
<accession>A0A1R4IGW5</accession>
<protein>
    <submittedName>
        <fullName evidence="1">Uncharacterized protein</fullName>
    </submittedName>
</protein>